<dbReference type="AlphaFoldDB" id="A0AA40VE30"/>
<reference evidence="1 2" key="1">
    <citation type="submission" date="2020-08" db="EMBL/GenBank/DDBJ databases">
        <title>Genomic Encyclopedia of Type Strains, Phase IV (KMG-IV): sequencing the most valuable type-strain genomes for metagenomic binning, comparative biology and taxonomic classification.</title>
        <authorList>
            <person name="Goeker M."/>
        </authorList>
    </citation>
    <scope>NUCLEOTIDE SEQUENCE [LARGE SCALE GENOMIC DNA]</scope>
    <source>
        <strain evidence="1 2">DSM 11490</strain>
    </source>
</reference>
<evidence type="ECO:0000313" key="2">
    <source>
        <dbReference type="Proteomes" id="UP000543554"/>
    </source>
</evidence>
<comment type="caution">
    <text evidence="1">The sequence shown here is derived from an EMBL/GenBank/DDBJ whole genome shotgun (WGS) entry which is preliminary data.</text>
</comment>
<name>A0AA40VE30_9HYPH</name>
<gene>
    <name evidence="1" type="ORF">HNR51_004341</name>
</gene>
<protein>
    <submittedName>
        <fullName evidence="1">Uncharacterized protein</fullName>
    </submittedName>
</protein>
<keyword evidence="2" id="KW-1185">Reference proteome</keyword>
<evidence type="ECO:0000313" key="1">
    <source>
        <dbReference type="EMBL" id="MBA8915241.1"/>
    </source>
</evidence>
<organism evidence="1 2">
    <name type="scientific">Methylorubrum thiocyanatum</name>
    <dbReference type="NCBI Taxonomy" id="47958"/>
    <lineage>
        <taxon>Bacteria</taxon>
        <taxon>Pseudomonadati</taxon>
        <taxon>Pseudomonadota</taxon>
        <taxon>Alphaproteobacteria</taxon>
        <taxon>Hyphomicrobiales</taxon>
        <taxon>Methylobacteriaceae</taxon>
        <taxon>Methylorubrum</taxon>
    </lineage>
</organism>
<accession>A0AA40VE30</accession>
<dbReference type="Proteomes" id="UP000543554">
    <property type="component" value="Unassembled WGS sequence"/>
</dbReference>
<proteinExistence type="predicted"/>
<dbReference type="RefSeq" id="WP_182556277.1">
    <property type="nucleotide sequence ID" value="NZ_BPRF01000019.1"/>
</dbReference>
<dbReference type="EMBL" id="JACJIB010000008">
    <property type="protein sequence ID" value="MBA8915241.1"/>
    <property type="molecule type" value="Genomic_DNA"/>
</dbReference>
<sequence>MRDIVCRTATYHREATCRRFGIRGRAPTIGLPSNGGSLTFVIAAFAACISGPSL</sequence>